<dbReference type="KEGG" id="dci:103508786"/>
<comment type="cofactor">
    <cofactor evidence="1">
        <name>a divalent metal cation</name>
        <dbReference type="ChEBI" id="CHEBI:60240"/>
    </cofactor>
</comment>
<dbReference type="OMA" id="XEVSEET"/>
<organism evidence="4 5">
    <name type="scientific">Diaphorina citri</name>
    <name type="common">Asian citrus psyllid</name>
    <dbReference type="NCBI Taxonomy" id="121845"/>
    <lineage>
        <taxon>Eukaryota</taxon>
        <taxon>Metazoa</taxon>
        <taxon>Ecdysozoa</taxon>
        <taxon>Arthropoda</taxon>
        <taxon>Hexapoda</taxon>
        <taxon>Insecta</taxon>
        <taxon>Pterygota</taxon>
        <taxon>Neoptera</taxon>
        <taxon>Paraneoptera</taxon>
        <taxon>Hemiptera</taxon>
        <taxon>Sternorrhyncha</taxon>
        <taxon>Psylloidea</taxon>
        <taxon>Psyllidae</taxon>
        <taxon>Diaphorininae</taxon>
        <taxon>Diaphorina</taxon>
    </lineage>
</organism>
<feature type="domain" description="DDE Tnp4" evidence="3">
    <location>
        <begin position="57"/>
        <end position="214"/>
    </location>
</feature>
<dbReference type="GeneID" id="103508786"/>
<accession>A0A1S3D0J5</accession>
<dbReference type="PANTHER" id="PTHR23080:SF133">
    <property type="entry name" value="SI:CH211-262I1.5-RELATED"/>
    <property type="match status" value="1"/>
</dbReference>
<sequence>MLFGVADATVHNIFLTFLNVMHKFLFTYMMNKVPSKEKNKALSPACFATFPNARIVLDCTEINIAVPSLLKSQKEVYSSYKHRHTFKALIGISPNAVITFVSDLYPGSMSDKVITQQSGVLTNMEAGDLILCDKGFLISDLCAPLGVKVNIPPFLTQPQFSRSEVEATKRIARARIHVERAIGRLKNFRILDFIPANLREHSSKILQVCACLVNLQYSLLKENESFMEG</sequence>
<keyword evidence="4" id="KW-1185">Reference proteome</keyword>
<dbReference type="PaxDb" id="121845-A0A1S3D0J5"/>
<dbReference type="AlphaFoldDB" id="A0A1S3D0J5"/>
<reference evidence="5" key="1">
    <citation type="submission" date="2025-08" db="UniProtKB">
        <authorList>
            <consortium name="RefSeq"/>
        </authorList>
    </citation>
    <scope>IDENTIFICATION</scope>
</reference>
<dbReference type="PANTHER" id="PTHR23080">
    <property type="entry name" value="THAP DOMAIN PROTEIN"/>
    <property type="match status" value="1"/>
</dbReference>
<proteinExistence type="predicted"/>
<evidence type="ECO:0000259" key="3">
    <source>
        <dbReference type="Pfam" id="PF13359"/>
    </source>
</evidence>
<name>A0A1S3D0J5_DIACI</name>
<gene>
    <name evidence="5" type="primary">LOC103508786</name>
</gene>
<evidence type="ECO:0000256" key="1">
    <source>
        <dbReference type="ARBA" id="ARBA00001968"/>
    </source>
</evidence>
<evidence type="ECO:0000256" key="2">
    <source>
        <dbReference type="ARBA" id="ARBA00022723"/>
    </source>
</evidence>
<protein>
    <submittedName>
        <fullName evidence="5">Uncharacterized protein LOC103508786</fullName>
    </submittedName>
</protein>
<evidence type="ECO:0000313" key="4">
    <source>
        <dbReference type="Proteomes" id="UP000079169"/>
    </source>
</evidence>
<dbReference type="STRING" id="121845.A0A1S3D0J5"/>
<evidence type="ECO:0000313" key="5">
    <source>
        <dbReference type="RefSeq" id="XP_008471581.1"/>
    </source>
</evidence>
<dbReference type="Proteomes" id="UP000079169">
    <property type="component" value="Unplaced"/>
</dbReference>
<dbReference type="GO" id="GO:0046872">
    <property type="term" value="F:metal ion binding"/>
    <property type="evidence" value="ECO:0007669"/>
    <property type="project" value="UniProtKB-KW"/>
</dbReference>
<dbReference type="InterPro" id="IPR027806">
    <property type="entry name" value="HARBI1_dom"/>
</dbReference>
<dbReference type="RefSeq" id="XP_008471581.1">
    <property type="nucleotide sequence ID" value="XM_008473359.3"/>
</dbReference>
<keyword evidence="2" id="KW-0479">Metal-binding</keyword>
<dbReference type="Pfam" id="PF13359">
    <property type="entry name" value="DDE_Tnp_4"/>
    <property type="match status" value="1"/>
</dbReference>